<dbReference type="EMBL" id="FMHV01000002">
    <property type="protein sequence ID" value="SCL27179.1"/>
    <property type="molecule type" value="Genomic_DNA"/>
</dbReference>
<evidence type="ECO:0000313" key="1">
    <source>
        <dbReference type="EMBL" id="SCL27179.1"/>
    </source>
</evidence>
<dbReference type="Pfam" id="PF15566">
    <property type="entry name" value="Imm32"/>
    <property type="match status" value="1"/>
</dbReference>
<proteinExistence type="predicted"/>
<dbReference type="STRING" id="568872.GA0070624_3449"/>
<name>A0A1C6SCG2_9ACTN</name>
<gene>
    <name evidence="1" type="ORF">GA0070624_3449</name>
</gene>
<evidence type="ECO:0000313" key="2">
    <source>
        <dbReference type="Proteomes" id="UP000199413"/>
    </source>
</evidence>
<accession>A0A1C6SCG2</accession>
<dbReference type="InterPro" id="IPR029083">
    <property type="entry name" value="Imm32"/>
</dbReference>
<organism evidence="1 2">
    <name type="scientific">Micromonospora rhizosphaerae</name>
    <dbReference type="NCBI Taxonomy" id="568872"/>
    <lineage>
        <taxon>Bacteria</taxon>
        <taxon>Bacillati</taxon>
        <taxon>Actinomycetota</taxon>
        <taxon>Actinomycetes</taxon>
        <taxon>Micromonosporales</taxon>
        <taxon>Micromonosporaceae</taxon>
        <taxon>Micromonospora</taxon>
    </lineage>
</organism>
<keyword evidence="2" id="KW-1185">Reference proteome</keyword>
<protein>
    <submittedName>
        <fullName evidence="1">Uncharacterized protein</fullName>
    </submittedName>
</protein>
<sequence length="66" mass="7131">MSVEIVDGSVEIFGDRAGPRDLARWCLALSDERAPCGAHIHLDPGTLPLSLDSAPLMLARDPREGY</sequence>
<dbReference type="Proteomes" id="UP000199413">
    <property type="component" value="Unassembled WGS sequence"/>
</dbReference>
<reference evidence="2" key="1">
    <citation type="submission" date="2016-06" db="EMBL/GenBank/DDBJ databases">
        <authorList>
            <person name="Varghese N."/>
            <person name="Submissions Spin"/>
        </authorList>
    </citation>
    <scope>NUCLEOTIDE SEQUENCE [LARGE SCALE GENOMIC DNA]</scope>
    <source>
        <strain evidence="2">DSM 45431</strain>
    </source>
</reference>
<dbReference type="AlphaFoldDB" id="A0A1C6SCG2"/>